<feature type="region of interest" description="Disordered" evidence="1">
    <location>
        <begin position="16"/>
        <end position="79"/>
    </location>
</feature>
<evidence type="ECO:0000313" key="3">
    <source>
        <dbReference type="EMBL" id="GGU51558.1"/>
    </source>
</evidence>
<name>A0A8H9HE81_9ACTN</name>
<dbReference type="Gene3D" id="3.40.50.300">
    <property type="entry name" value="P-loop containing nucleotide triphosphate hydrolases"/>
    <property type="match status" value="1"/>
</dbReference>
<dbReference type="EMBL" id="BMSC01000001">
    <property type="protein sequence ID" value="GGU51558.1"/>
    <property type="molecule type" value="Genomic_DNA"/>
</dbReference>
<dbReference type="AlphaFoldDB" id="A0A8H9HE81"/>
<dbReference type="InterPro" id="IPR027417">
    <property type="entry name" value="P-loop_NTPase"/>
</dbReference>
<keyword evidence="4" id="KW-1185">Reference proteome</keyword>
<organism evidence="3 5">
    <name type="scientific">Streptomyces gougerotii</name>
    <dbReference type="NCBI Taxonomy" id="53448"/>
    <lineage>
        <taxon>Bacteria</taxon>
        <taxon>Bacillati</taxon>
        <taxon>Actinomycetota</taxon>
        <taxon>Actinomycetes</taxon>
        <taxon>Kitasatosporales</taxon>
        <taxon>Streptomycetaceae</taxon>
        <taxon>Streptomyces</taxon>
        <taxon>Streptomyces diastaticus group</taxon>
    </lineage>
</organism>
<reference evidence="3" key="1">
    <citation type="journal article" date="2014" name="Int. J. Syst. Evol. Microbiol.">
        <title>Complete genome sequence of Corynebacterium casei LMG S-19264T (=DSM 44701T), isolated from a smear-ripened cheese.</title>
        <authorList>
            <consortium name="US DOE Joint Genome Institute (JGI-PGF)"/>
            <person name="Walter F."/>
            <person name="Albersmeier A."/>
            <person name="Kalinowski J."/>
            <person name="Ruckert C."/>
        </authorList>
    </citation>
    <scope>NUCLEOTIDE SEQUENCE</scope>
    <source>
        <strain evidence="3">JCM 4136</strain>
    </source>
</reference>
<feature type="compositionally biased region" description="Basic and acidic residues" evidence="1">
    <location>
        <begin position="63"/>
        <end position="79"/>
    </location>
</feature>
<evidence type="ECO:0000313" key="2">
    <source>
        <dbReference type="EMBL" id="GFH75906.1"/>
    </source>
</evidence>
<gene>
    <name evidence="3" type="ORF">GCM10010227_00030</name>
    <name evidence="2" type="ORF">Sgou_05760</name>
</gene>
<accession>A0A8H9HE81</accession>
<reference evidence="3" key="3">
    <citation type="submission" date="2020-09" db="EMBL/GenBank/DDBJ databases">
        <authorList>
            <person name="Sun Q."/>
            <person name="Ohkuma M."/>
        </authorList>
    </citation>
    <scope>NUCLEOTIDE SEQUENCE</scope>
    <source>
        <strain evidence="3">JCM 4136</strain>
    </source>
</reference>
<comment type="caution">
    <text evidence="3">The sequence shown here is derived from an EMBL/GenBank/DDBJ whole genome shotgun (WGS) entry which is preliminary data.</text>
</comment>
<evidence type="ECO:0000313" key="4">
    <source>
        <dbReference type="Proteomes" id="UP000480804"/>
    </source>
</evidence>
<proteinExistence type="predicted"/>
<dbReference type="Proteomes" id="UP000480804">
    <property type="component" value="Unassembled WGS sequence"/>
</dbReference>
<dbReference type="SUPFAM" id="SSF52540">
    <property type="entry name" value="P-loop containing nucleoside triphosphate hydrolases"/>
    <property type="match status" value="1"/>
</dbReference>
<evidence type="ECO:0008006" key="6">
    <source>
        <dbReference type="Google" id="ProtNLM"/>
    </source>
</evidence>
<evidence type="ECO:0000313" key="5">
    <source>
        <dbReference type="Proteomes" id="UP000660975"/>
    </source>
</evidence>
<protein>
    <recommendedName>
        <fullName evidence="6">ABC transporter ATP-binding protein</fullName>
    </recommendedName>
</protein>
<dbReference type="EMBL" id="BLLO01000009">
    <property type="protein sequence ID" value="GFH75906.1"/>
    <property type="molecule type" value="Genomic_DNA"/>
</dbReference>
<reference evidence="2 4" key="2">
    <citation type="submission" date="2020-02" db="EMBL/GenBank/DDBJ databases">
        <title>Whole genome shotgun sequence of Streptomyces gougerotii NBRC 13043.</title>
        <authorList>
            <person name="Ichikawa N."/>
            <person name="Komaki H."/>
            <person name="Tamura T."/>
        </authorList>
    </citation>
    <scope>NUCLEOTIDE SEQUENCE [LARGE SCALE GENOMIC DNA]</scope>
    <source>
        <strain evidence="2 4">NBRC 13043</strain>
    </source>
</reference>
<evidence type="ECO:0000256" key="1">
    <source>
        <dbReference type="SAM" id="MobiDB-lite"/>
    </source>
</evidence>
<dbReference type="Proteomes" id="UP000660975">
    <property type="component" value="Unassembled WGS sequence"/>
</dbReference>
<sequence>MLDTVLDGIGDPLRIDAQFGGVLGSPDQDGVRTRRPPRRGGLRTGHAQRGGGARGHRAAGRGPDGDHGRPPDADGRRAHRVAFLDRGRIVEHGSHDELLRQGGRYDRFWALAMSPGPTPGEGFR</sequence>